<accession>A0A6N4SPN1</accession>
<dbReference type="InterPro" id="IPR036291">
    <property type="entry name" value="NAD(P)-bd_dom_sf"/>
</dbReference>
<dbReference type="Pfam" id="PF01370">
    <property type="entry name" value="Epimerase"/>
    <property type="match status" value="1"/>
</dbReference>
<dbReference type="EMBL" id="CP000383">
    <property type="protein sequence ID" value="ABG58235.1"/>
    <property type="molecule type" value="Genomic_DNA"/>
</dbReference>
<evidence type="ECO:0000313" key="3">
    <source>
        <dbReference type="EMBL" id="ABG58235.1"/>
    </source>
</evidence>
<protein>
    <submittedName>
        <fullName evidence="3">ADP-glyceromanno-heptose 6-epimerase</fullName>
        <ecNumber evidence="3">5.1.3.20</ecNumber>
    </submittedName>
</protein>
<dbReference type="RefSeq" id="WP_011584350.1">
    <property type="nucleotide sequence ID" value="NC_008255.1"/>
</dbReference>
<evidence type="ECO:0000256" key="1">
    <source>
        <dbReference type="ARBA" id="ARBA00007637"/>
    </source>
</evidence>
<dbReference type="AlphaFoldDB" id="A0A6N4SPN1"/>
<dbReference type="PANTHER" id="PTHR43000">
    <property type="entry name" value="DTDP-D-GLUCOSE 4,6-DEHYDRATASE-RELATED"/>
    <property type="match status" value="1"/>
</dbReference>
<comment type="similarity">
    <text evidence="1">Belongs to the NAD(P)-dependent epimerase/dehydratase family.</text>
</comment>
<feature type="domain" description="NAD-dependent epimerase/dehydratase" evidence="2">
    <location>
        <begin position="3"/>
        <end position="239"/>
    </location>
</feature>
<dbReference type="Proteomes" id="UP000001822">
    <property type="component" value="Chromosome"/>
</dbReference>
<dbReference type="OrthoDB" id="9801785at2"/>
<reference evidence="3 4" key="1">
    <citation type="journal article" date="2007" name="Appl. Environ. Microbiol.">
        <title>Genome sequence of the cellulolytic gliding bacterium Cytophaga hutchinsonii.</title>
        <authorList>
            <person name="Xie G."/>
            <person name="Bruce D.C."/>
            <person name="Challacombe J.F."/>
            <person name="Chertkov O."/>
            <person name="Detter J.C."/>
            <person name="Gilna P."/>
            <person name="Han C.S."/>
            <person name="Lucas S."/>
            <person name="Misra M."/>
            <person name="Myers G.L."/>
            <person name="Richardson P."/>
            <person name="Tapia R."/>
            <person name="Thayer N."/>
            <person name="Thompson L.S."/>
            <person name="Brettin T.S."/>
            <person name="Henrissat B."/>
            <person name="Wilson D.B."/>
            <person name="McBride M.J."/>
        </authorList>
    </citation>
    <scope>NUCLEOTIDE SEQUENCE [LARGE SCALE GENOMIC DNA]</scope>
    <source>
        <strain evidence="4">ATCC 33406 / DSM 1761 / CIP 103989 / NBRC 15051 / NCIMB 9469 / D465</strain>
    </source>
</reference>
<evidence type="ECO:0000259" key="2">
    <source>
        <dbReference type="Pfam" id="PF01370"/>
    </source>
</evidence>
<gene>
    <name evidence="3" type="primary">rfaD</name>
    <name evidence="3" type="ordered locus">CHU_0958</name>
</gene>
<evidence type="ECO:0000313" key="4">
    <source>
        <dbReference type="Proteomes" id="UP000001822"/>
    </source>
</evidence>
<organism evidence="3 4">
    <name type="scientific">Cytophaga hutchinsonii (strain ATCC 33406 / DSM 1761 / CIP 103989 / NBRC 15051 / NCIMB 9469 / D465)</name>
    <dbReference type="NCBI Taxonomy" id="269798"/>
    <lineage>
        <taxon>Bacteria</taxon>
        <taxon>Pseudomonadati</taxon>
        <taxon>Bacteroidota</taxon>
        <taxon>Cytophagia</taxon>
        <taxon>Cytophagales</taxon>
        <taxon>Cytophagaceae</taxon>
        <taxon>Cytophaga</taxon>
    </lineage>
</organism>
<dbReference type="EC" id="5.1.3.20" evidence="3"/>
<name>A0A6N4SPN1_CYTH3</name>
<dbReference type="InterPro" id="IPR001509">
    <property type="entry name" value="Epimerase_deHydtase"/>
</dbReference>
<dbReference type="CDD" id="cd08946">
    <property type="entry name" value="SDR_e"/>
    <property type="match status" value="1"/>
</dbReference>
<sequence length="314" mass="35656">MKVLVTGGAGYVGTELVLKLAKDPSISKVVVFDNLSRENYNLFINSAQRIAKDKIQFEFGDLLDSRKIRKILADIDVVYHLAARVSTPFANADSHLYEQVNHWGTAELVYAIEEIKTVQKLIYVSSCSVYGSGKELIDENSVVNPKTIYGVSKMRGEEHVSRLGNKMNAVIIRLGNVYGYSSSMRFDAVINKFMFESHYKNRISIHGNGRQSRSFIHVDKAVDSLVKITSTDIPSGTYNLTERNLEIYDLIDQVKDLYPTLEFIFINQHLELREQKINPETKLLKYIPLQQTDFTAELAAFRDHFTFQTTSVPA</sequence>
<dbReference type="Gene3D" id="3.40.50.720">
    <property type="entry name" value="NAD(P)-binding Rossmann-like Domain"/>
    <property type="match status" value="1"/>
</dbReference>
<keyword evidence="3" id="KW-0413">Isomerase</keyword>
<keyword evidence="4" id="KW-1185">Reference proteome</keyword>
<proteinExistence type="inferred from homology"/>
<dbReference type="SUPFAM" id="SSF51735">
    <property type="entry name" value="NAD(P)-binding Rossmann-fold domains"/>
    <property type="match status" value="1"/>
</dbReference>
<dbReference type="GO" id="GO:0008712">
    <property type="term" value="F:ADP-glyceromanno-heptose 6-epimerase activity"/>
    <property type="evidence" value="ECO:0007669"/>
    <property type="project" value="UniProtKB-EC"/>
</dbReference>
<dbReference type="KEGG" id="chu:CHU_0958"/>